<comment type="caution">
    <text evidence="1">The sequence shown here is derived from an EMBL/GenBank/DDBJ whole genome shotgun (WGS) entry which is preliminary data.</text>
</comment>
<sequence>MTQFKLGQLLKNSLRFGFPRFHFWSYMAIRKNLVSWNVSSRSLERKISLITADDNLLIAILWRFYFVNPETGEVLPGQKELPVVEIRKPQSEVYVRLSNSSKTVSVWFALPFEELNEGELNYINALKGALPFRFSSKSWRTYQRSKDDSWFARKLEV</sequence>
<dbReference type="AlphaFoldDB" id="A0A4U1CJF1"/>
<name>A0A4U1CJF1_9SPHI</name>
<accession>A0A4U1CJF1</accession>
<protein>
    <submittedName>
        <fullName evidence="1">Uncharacterized protein</fullName>
    </submittedName>
</protein>
<organism evidence="1 2">
    <name type="scientific">Pedobacter frigoris</name>
    <dbReference type="NCBI Taxonomy" id="2571272"/>
    <lineage>
        <taxon>Bacteria</taxon>
        <taxon>Pseudomonadati</taxon>
        <taxon>Bacteroidota</taxon>
        <taxon>Sphingobacteriia</taxon>
        <taxon>Sphingobacteriales</taxon>
        <taxon>Sphingobacteriaceae</taxon>
        <taxon>Pedobacter</taxon>
    </lineage>
</organism>
<gene>
    <name evidence="1" type="ORF">FA047_06535</name>
</gene>
<evidence type="ECO:0000313" key="2">
    <source>
        <dbReference type="Proteomes" id="UP000307244"/>
    </source>
</evidence>
<reference evidence="1 2" key="1">
    <citation type="submission" date="2019-04" db="EMBL/GenBank/DDBJ databases">
        <title>Pedobacter sp. RP-3-15 sp. nov., isolated from Arctic soil.</title>
        <authorList>
            <person name="Dahal R.H."/>
            <person name="Kim D.-U."/>
        </authorList>
    </citation>
    <scope>NUCLEOTIDE SEQUENCE [LARGE SCALE GENOMIC DNA]</scope>
    <source>
        <strain evidence="1 2">RP-3-15</strain>
    </source>
</reference>
<proteinExistence type="predicted"/>
<dbReference type="Proteomes" id="UP000307244">
    <property type="component" value="Unassembled WGS sequence"/>
</dbReference>
<dbReference type="EMBL" id="SWBQ01000002">
    <property type="protein sequence ID" value="TKC06922.1"/>
    <property type="molecule type" value="Genomic_DNA"/>
</dbReference>
<evidence type="ECO:0000313" key="1">
    <source>
        <dbReference type="EMBL" id="TKC06922.1"/>
    </source>
</evidence>
<keyword evidence="2" id="KW-1185">Reference proteome</keyword>